<dbReference type="AlphaFoldDB" id="D7BMU8"/>
<dbReference type="EMBL" id="CP002045">
    <property type="protein sequence ID" value="ADH92247.1"/>
    <property type="molecule type" value="Genomic_DNA"/>
</dbReference>
<evidence type="ECO:0000313" key="2">
    <source>
        <dbReference type="Proteomes" id="UP000000376"/>
    </source>
</evidence>
<gene>
    <name evidence="1" type="ordered locus">Arch_0499</name>
</gene>
<dbReference type="STRING" id="644284.Arch_0499"/>
<dbReference type="HOGENOM" id="CLU_2598403_0_0_11"/>
<name>D7BMU8_ARCHD</name>
<dbReference type="KEGG" id="ahe:Arch_0499"/>
<organism evidence="1 2">
    <name type="scientific">Arcanobacterium haemolyticum (strain ATCC 9345 / DSM 20595 / CCM 5947 / CCUG 17215 / LMG 16163 / NBRC 15585 / NCTC 8452 / 11018)</name>
    <dbReference type="NCBI Taxonomy" id="644284"/>
    <lineage>
        <taxon>Bacteria</taxon>
        <taxon>Bacillati</taxon>
        <taxon>Actinomycetota</taxon>
        <taxon>Actinomycetes</taxon>
        <taxon>Actinomycetales</taxon>
        <taxon>Actinomycetaceae</taxon>
        <taxon>Arcanobacterium</taxon>
    </lineage>
</organism>
<reference evidence="1 2" key="1">
    <citation type="journal article" date="2010" name="Stand. Genomic Sci.">
        <title>Complete genome sequence of Arcanobacterium haemolyticum type strain (11018).</title>
        <authorList>
            <person name="Yasawong M."/>
            <person name="Teshima H."/>
            <person name="Lapidus A."/>
            <person name="Nolan M."/>
            <person name="Lucas S."/>
            <person name="Glavina Del Rio T."/>
            <person name="Tice H."/>
            <person name="Cheng J."/>
            <person name="Bruce D."/>
            <person name="Detter C."/>
            <person name="Tapia R."/>
            <person name="Han C."/>
            <person name="Goodwin L."/>
            <person name="Pitluck S."/>
            <person name="Liolios K."/>
            <person name="Ivanova N."/>
            <person name="Mavromatis K."/>
            <person name="Mikhailova N."/>
            <person name="Pati A."/>
            <person name="Chen A."/>
            <person name="Palaniappan K."/>
            <person name="Land M."/>
            <person name="Hauser L."/>
            <person name="Chang Y."/>
            <person name="Jeffries C."/>
            <person name="Rohde M."/>
            <person name="Sikorski J."/>
            <person name="Pukall R."/>
            <person name="Goker M."/>
            <person name="Woyke T."/>
            <person name="Bristow J."/>
            <person name="Eisen J."/>
            <person name="Markowitz V."/>
            <person name="Hugenholtz P."/>
            <person name="Kyrpides N."/>
            <person name="Klenk H."/>
        </authorList>
    </citation>
    <scope>NUCLEOTIDE SEQUENCE [LARGE SCALE GENOMIC DNA]</scope>
    <source>
        <strain evidence="2">ATCC 9345 / DSM 20595 / CCUG 17215 / LMG 16163 / NBRC 15585 / NCTC 8452 / 11018</strain>
    </source>
</reference>
<dbReference type="RefSeq" id="WP_013169745.1">
    <property type="nucleotide sequence ID" value="NC_014218.1"/>
</dbReference>
<keyword evidence="2" id="KW-1185">Reference proteome</keyword>
<accession>D7BMU8</accession>
<sequence length="79" mass="8589">MRETRKDTIDSLNGSGVDTDAAIYQPLDEITVGYLLTRNFEIVPIGSPEDVARLLEAKLAGKRAMLLDGANLSILLKNS</sequence>
<dbReference type="Proteomes" id="UP000000376">
    <property type="component" value="Chromosome"/>
</dbReference>
<proteinExistence type="predicted"/>
<evidence type="ECO:0000313" key="1">
    <source>
        <dbReference type="EMBL" id="ADH92247.1"/>
    </source>
</evidence>
<protein>
    <submittedName>
        <fullName evidence="1">Uncharacterized protein</fullName>
    </submittedName>
</protein>